<organism evidence="1 2">
    <name type="scientific">Vaccinium darrowii</name>
    <dbReference type="NCBI Taxonomy" id="229202"/>
    <lineage>
        <taxon>Eukaryota</taxon>
        <taxon>Viridiplantae</taxon>
        <taxon>Streptophyta</taxon>
        <taxon>Embryophyta</taxon>
        <taxon>Tracheophyta</taxon>
        <taxon>Spermatophyta</taxon>
        <taxon>Magnoliopsida</taxon>
        <taxon>eudicotyledons</taxon>
        <taxon>Gunneridae</taxon>
        <taxon>Pentapetalae</taxon>
        <taxon>asterids</taxon>
        <taxon>Ericales</taxon>
        <taxon>Ericaceae</taxon>
        <taxon>Vaccinioideae</taxon>
        <taxon>Vaccinieae</taxon>
        <taxon>Vaccinium</taxon>
    </lineage>
</organism>
<sequence length="177" mass="20104">MANTTNILLSLLLATLLSSFLIHPTESTAVQRRSAKENSAEVTAEFIYSHNMVRESHDLNYFSWSPTLAGYARWWANQRRGDCAMIHSNSDYGENIFWGEGDGWTATDAVEAWAAESAYYNYQTNSCMPNRDCSHYTQLVWRSTTMVGCAKIKCDDENTFIVCEYAPHGNTIGQWPY</sequence>
<dbReference type="EMBL" id="CM037154">
    <property type="protein sequence ID" value="KAH7860158.1"/>
    <property type="molecule type" value="Genomic_DNA"/>
</dbReference>
<reference evidence="1 2" key="1">
    <citation type="journal article" date="2021" name="Hortic Res">
        <title>High-quality reference genome and annotation aids understanding of berry development for evergreen blueberry (Vaccinium darrowii).</title>
        <authorList>
            <person name="Yu J."/>
            <person name="Hulse-Kemp A.M."/>
            <person name="Babiker E."/>
            <person name="Staton M."/>
        </authorList>
    </citation>
    <scope>NUCLEOTIDE SEQUENCE [LARGE SCALE GENOMIC DNA]</scope>
    <source>
        <strain evidence="2">cv. NJ 8807/NJ 8810</strain>
        <tissue evidence="1">Young leaf</tissue>
    </source>
</reference>
<comment type="caution">
    <text evidence="1">The sequence shown here is derived from an EMBL/GenBank/DDBJ whole genome shotgun (WGS) entry which is preliminary data.</text>
</comment>
<keyword evidence="2" id="KW-1185">Reference proteome</keyword>
<name>A0ACB7Z2Q2_9ERIC</name>
<gene>
    <name evidence="1" type="ORF">Vadar_010032</name>
</gene>
<dbReference type="Proteomes" id="UP000828048">
    <property type="component" value="Chromosome 4"/>
</dbReference>
<accession>A0ACB7Z2Q2</accession>
<evidence type="ECO:0000313" key="2">
    <source>
        <dbReference type="Proteomes" id="UP000828048"/>
    </source>
</evidence>
<evidence type="ECO:0000313" key="1">
    <source>
        <dbReference type="EMBL" id="KAH7860158.1"/>
    </source>
</evidence>
<proteinExistence type="predicted"/>
<protein>
    <submittedName>
        <fullName evidence="1">Uncharacterized protein</fullName>
    </submittedName>
</protein>